<accession>A0ABU7I8Z9</accession>
<keyword evidence="2" id="KW-1133">Transmembrane helix</keyword>
<keyword evidence="3" id="KW-0732">Signal</keyword>
<name>A0ABU7I8Z9_9SPHI</name>
<gene>
    <name evidence="4" type="ORF">VRU48_12635</name>
</gene>
<keyword evidence="5" id="KW-1185">Reference proteome</keyword>
<feature type="coiled-coil region" evidence="1">
    <location>
        <begin position="57"/>
        <end position="84"/>
    </location>
</feature>
<dbReference type="Proteomes" id="UP001336835">
    <property type="component" value="Unassembled WGS sequence"/>
</dbReference>
<keyword evidence="1" id="KW-0175">Coiled coil</keyword>
<comment type="caution">
    <text evidence="4">The sequence shown here is derived from an EMBL/GenBank/DDBJ whole genome shotgun (WGS) entry which is preliminary data.</text>
</comment>
<organism evidence="4 5">
    <name type="scientific">Pedobacter albus</name>
    <dbReference type="NCBI Taxonomy" id="3113905"/>
    <lineage>
        <taxon>Bacteria</taxon>
        <taxon>Pseudomonadati</taxon>
        <taxon>Bacteroidota</taxon>
        <taxon>Sphingobacteriia</taxon>
        <taxon>Sphingobacteriales</taxon>
        <taxon>Sphingobacteriaceae</taxon>
        <taxon>Pedobacter</taxon>
    </lineage>
</organism>
<dbReference type="RefSeq" id="WP_330108277.1">
    <property type="nucleotide sequence ID" value="NZ_JAZDQT010000002.1"/>
</dbReference>
<evidence type="ECO:0000256" key="1">
    <source>
        <dbReference type="SAM" id="Coils"/>
    </source>
</evidence>
<evidence type="ECO:0000313" key="4">
    <source>
        <dbReference type="EMBL" id="MEE1945959.1"/>
    </source>
</evidence>
<feature type="chain" id="PRO_5045844888" description="Seryl-tRNA synthetase" evidence="3">
    <location>
        <begin position="24"/>
        <end position="103"/>
    </location>
</feature>
<evidence type="ECO:0000256" key="2">
    <source>
        <dbReference type="SAM" id="Phobius"/>
    </source>
</evidence>
<protein>
    <recommendedName>
        <fullName evidence="6">Seryl-tRNA synthetase</fullName>
    </recommendedName>
</protein>
<sequence length="103" mass="11675">MKKIIYALMLVFVLGVSANTVSASESNKPKTELTAEQKAQLDKIVSRVEEIRQMDKSHLTRAEKKALRKELREMKEQARILDRGVYLSVGAIIIIILLLIIIL</sequence>
<dbReference type="EMBL" id="JAZDQT010000002">
    <property type="protein sequence ID" value="MEE1945959.1"/>
    <property type="molecule type" value="Genomic_DNA"/>
</dbReference>
<keyword evidence="2" id="KW-0472">Membrane</keyword>
<proteinExistence type="predicted"/>
<reference evidence="4 5" key="1">
    <citation type="submission" date="2024-01" db="EMBL/GenBank/DDBJ databases">
        <title>Pedobacter sp. nov., isolated from fresh soil.</title>
        <authorList>
            <person name="Le N.T.T."/>
        </authorList>
    </citation>
    <scope>NUCLEOTIDE SEQUENCE [LARGE SCALE GENOMIC DNA]</scope>
    <source>
        <strain evidence="4 5">KR3-3</strain>
    </source>
</reference>
<evidence type="ECO:0000313" key="5">
    <source>
        <dbReference type="Proteomes" id="UP001336835"/>
    </source>
</evidence>
<feature type="signal peptide" evidence="3">
    <location>
        <begin position="1"/>
        <end position="23"/>
    </location>
</feature>
<keyword evidence="2" id="KW-0812">Transmembrane</keyword>
<evidence type="ECO:0008006" key="6">
    <source>
        <dbReference type="Google" id="ProtNLM"/>
    </source>
</evidence>
<evidence type="ECO:0000256" key="3">
    <source>
        <dbReference type="SAM" id="SignalP"/>
    </source>
</evidence>
<feature type="transmembrane region" description="Helical" evidence="2">
    <location>
        <begin position="84"/>
        <end position="102"/>
    </location>
</feature>